<evidence type="ECO:0000256" key="1">
    <source>
        <dbReference type="SAM" id="Phobius"/>
    </source>
</evidence>
<keyword evidence="1" id="KW-0812">Transmembrane</keyword>
<dbReference type="WBParaSite" id="BTMF_0001676701-mRNA-1">
    <property type="protein sequence ID" value="BTMF_0001676701-mRNA-1"/>
    <property type="gene ID" value="BTMF_0001676701"/>
</dbReference>
<evidence type="ECO:0000313" key="4">
    <source>
        <dbReference type="WBParaSite" id="BTMF_0001676701-mRNA-1"/>
    </source>
</evidence>
<keyword evidence="1" id="KW-0472">Membrane</keyword>
<keyword evidence="1" id="KW-1133">Transmembrane helix</keyword>
<dbReference type="EMBL" id="UZAG01021546">
    <property type="protein sequence ID" value="VDO50852.1"/>
    <property type="molecule type" value="Genomic_DNA"/>
</dbReference>
<sequence>MITLTYGSSVIVHTVLLATTTIYRARINRMASPLIAS</sequence>
<proteinExistence type="predicted"/>
<dbReference type="Proteomes" id="UP000280834">
    <property type="component" value="Unassembled WGS sequence"/>
</dbReference>
<accession>A0A0R3R9Q4</accession>
<evidence type="ECO:0000313" key="3">
    <source>
        <dbReference type="Proteomes" id="UP000280834"/>
    </source>
</evidence>
<gene>
    <name evidence="2" type="ORF">BTMF_LOCUS14740</name>
</gene>
<evidence type="ECO:0000313" key="2">
    <source>
        <dbReference type="EMBL" id="VDO50852.1"/>
    </source>
</evidence>
<reference evidence="2 3" key="2">
    <citation type="submission" date="2018-11" db="EMBL/GenBank/DDBJ databases">
        <authorList>
            <consortium name="Pathogen Informatics"/>
        </authorList>
    </citation>
    <scope>NUCLEOTIDE SEQUENCE [LARGE SCALE GENOMIC DNA]</scope>
</reference>
<protein>
    <submittedName>
        <fullName evidence="4">7TM_GPCR_Srx domain-containing protein</fullName>
    </submittedName>
</protein>
<keyword evidence="3" id="KW-1185">Reference proteome</keyword>
<name>A0A0R3R9Q4_9BILA</name>
<reference evidence="4" key="1">
    <citation type="submission" date="2017-02" db="UniProtKB">
        <authorList>
            <consortium name="WormBaseParasite"/>
        </authorList>
    </citation>
    <scope>IDENTIFICATION</scope>
</reference>
<dbReference type="AlphaFoldDB" id="A0A0R3R9Q4"/>
<organism evidence="4">
    <name type="scientific">Brugia timori</name>
    <dbReference type="NCBI Taxonomy" id="42155"/>
    <lineage>
        <taxon>Eukaryota</taxon>
        <taxon>Metazoa</taxon>
        <taxon>Ecdysozoa</taxon>
        <taxon>Nematoda</taxon>
        <taxon>Chromadorea</taxon>
        <taxon>Rhabditida</taxon>
        <taxon>Spirurina</taxon>
        <taxon>Spiruromorpha</taxon>
        <taxon>Filarioidea</taxon>
        <taxon>Onchocercidae</taxon>
        <taxon>Brugia</taxon>
    </lineage>
</organism>
<feature type="transmembrane region" description="Helical" evidence="1">
    <location>
        <begin position="6"/>
        <end position="25"/>
    </location>
</feature>